<evidence type="ECO:0000256" key="2">
    <source>
        <dbReference type="ARBA" id="ARBA00022475"/>
    </source>
</evidence>
<keyword evidence="4 8" id="KW-0812">Transmembrane</keyword>
<evidence type="ECO:0000256" key="8">
    <source>
        <dbReference type="SAM" id="Phobius"/>
    </source>
</evidence>
<dbReference type="PANTHER" id="PTHR37820">
    <property type="entry name" value="CELL DIVISION PROTEIN DIVIB"/>
    <property type="match status" value="1"/>
</dbReference>
<dbReference type="AlphaFoldDB" id="A0A975R272"/>
<evidence type="ECO:0000313" key="11">
    <source>
        <dbReference type="Proteomes" id="UP000676885"/>
    </source>
</evidence>
<evidence type="ECO:0000256" key="6">
    <source>
        <dbReference type="ARBA" id="ARBA00023136"/>
    </source>
</evidence>
<keyword evidence="5 8" id="KW-1133">Transmembrane helix</keyword>
<keyword evidence="2" id="KW-1003">Cell membrane</keyword>
<dbReference type="InterPro" id="IPR050487">
    <property type="entry name" value="FtsQ_DivIB"/>
</dbReference>
<feature type="transmembrane region" description="Helical" evidence="8">
    <location>
        <begin position="39"/>
        <end position="59"/>
    </location>
</feature>
<keyword evidence="7" id="KW-0131">Cell cycle</keyword>
<dbReference type="InterPro" id="IPR034746">
    <property type="entry name" value="POTRA"/>
</dbReference>
<protein>
    <submittedName>
        <fullName evidence="10">FtsQ-type POTRA domain-containing protein</fullName>
    </submittedName>
</protein>
<evidence type="ECO:0000256" key="1">
    <source>
        <dbReference type="ARBA" id="ARBA00004370"/>
    </source>
</evidence>
<feature type="domain" description="POTRA" evidence="9">
    <location>
        <begin position="63"/>
        <end position="131"/>
    </location>
</feature>
<dbReference type="InterPro" id="IPR013685">
    <property type="entry name" value="POTRA_FtsQ_type"/>
</dbReference>
<dbReference type="Pfam" id="PF08478">
    <property type="entry name" value="POTRA_1"/>
    <property type="match status" value="1"/>
</dbReference>
<keyword evidence="3" id="KW-0132">Cell division</keyword>
<dbReference type="KEGG" id="ajg:KKR91_06570"/>
<sequence length="260" mass="27139">MKTGANADAAVDTQSGGDVVSATVLAFPEPPARRRKRRLIGWGLTAVVVLGAFFALLFFSPALALKTVTVQGNSLLPTEEAQRALQPLMGEPLTTISDADVAALLADRPEVAGVEVIAQPPSEIVVSITERVPVAVLQSGESFLLIDAEGRTIGTAVNRAQARLPLIDGGTEAVNSRVFSTVTSVLSVLPPKVLEQLDHASAGSVDSVELKLVNGQSVFWGSAESNVAKARVLEAMLGMPAKEPAVKVFDVSTPNAPVTR</sequence>
<evidence type="ECO:0000313" key="10">
    <source>
        <dbReference type="EMBL" id="QWC11224.1"/>
    </source>
</evidence>
<dbReference type="EMBL" id="CP076022">
    <property type="protein sequence ID" value="QWC11224.1"/>
    <property type="molecule type" value="Genomic_DNA"/>
</dbReference>
<evidence type="ECO:0000256" key="5">
    <source>
        <dbReference type="ARBA" id="ARBA00022989"/>
    </source>
</evidence>
<dbReference type="InterPro" id="IPR005548">
    <property type="entry name" value="Cell_div_FtsQ/DivIB_C"/>
</dbReference>
<evidence type="ECO:0000259" key="9">
    <source>
        <dbReference type="PROSITE" id="PS51779"/>
    </source>
</evidence>
<organism evidence="10 11">
    <name type="scientific">Arthrobacter jiangjiafuii</name>
    <dbReference type="NCBI Taxonomy" id="2817475"/>
    <lineage>
        <taxon>Bacteria</taxon>
        <taxon>Bacillati</taxon>
        <taxon>Actinomycetota</taxon>
        <taxon>Actinomycetes</taxon>
        <taxon>Micrococcales</taxon>
        <taxon>Micrococcaceae</taxon>
        <taxon>Arthrobacter</taxon>
    </lineage>
</organism>
<accession>A0A975R272</accession>
<keyword evidence="11" id="KW-1185">Reference proteome</keyword>
<evidence type="ECO:0000256" key="3">
    <source>
        <dbReference type="ARBA" id="ARBA00022618"/>
    </source>
</evidence>
<dbReference type="Pfam" id="PF03799">
    <property type="entry name" value="FtsQ_DivIB_C"/>
    <property type="match status" value="1"/>
</dbReference>
<dbReference type="Proteomes" id="UP000676885">
    <property type="component" value="Chromosome"/>
</dbReference>
<dbReference type="RefSeq" id="WP_210230900.1">
    <property type="nucleotide sequence ID" value="NZ_CP076022.1"/>
</dbReference>
<comment type="subcellular location">
    <subcellularLocation>
        <location evidence="1">Membrane</location>
    </subcellularLocation>
</comment>
<reference evidence="10 11" key="1">
    <citation type="submission" date="2021-05" db="EMBL/GenBank/DDBJ databases">
        <title>Novel species in genus Arthrobacter.</title>
        <authorList>
            <person name="Zhang G."/>
        </authorList>
    </citation>
    <scope>NUCLEOTIDE SEQUENCE [LARGE SCALE GENOMIC DNA]</scope>
    <source>
        <strain evidence="11">zg-ZUI227</strain>
    </source>
</reference>
<dbReference type="GO" id="GO:0051301">
    <property type="term" value="P:cell division"/>
    <property type="evidence" value="ECO:0007669"/>
    <property type="project" value="UniProtKB-KW"/>
</dbReference>
<dbReference type="GO" id="GO:0005886">
    <property type="term" value="C:plasma membrane"/>
    <property type="evidence" value="ECO:0007669"/>
    <property type="project" value="TreeGrafter"/>
</dbReference>
<dbReference type="PANTHER" id="PTHR37820:SF1">
    <property type="entry name" value="CELL DIVISION PROTEIN FTSQ"/>
    <property type="match status" value="1"/>
</dbReference>
<name>A0A975R272_9MICC</name>
<proteinExistence type="predicted"/>
<dbReference type="PROSITE" id="PS51779">
    <property type="entry name" value="POTRA"/>
    <property type="match status" value="1"/>
</dbReference>
<evidence type="ECO:0000256" key="7">
    <source>
        <dbReference type="ARBA" id="ARBA00023306"/>
    </source>
</evidence>
<evidence type="ECO:0000256" key="4">
    <source>
        <dbReference type="ARBA" id="ARBA00022692"/>
    </source>
</evidence>
<gene>
    <name evidence="10" type="ORF">KKR91_06570</name>
</gene>
<keyword evidence="6 8" id="KW-0472">Membrane</keyword>